<dbReference type="InterPro" id="IPR012678">
    <property type="entry name" value="Ribosomal_uL23/eL15/eS24_sf"/>
</dbReference>
<dbReference type="SUPFAM" id="SSF54189">
    <property type="entry name" value="Ribosomal proteins S24e, L23 and L15e"/>
    <property type="match status" value="1"/>
</dbReference>
<dbReference type="AlphaFoldDB" id="A0A7C8I8B8"/>
<evidence type="ECO:0000256" key="2">
    <source>
        <dbReference type="ARBA" id="ARBA00022980"/>
    </source>
</evidence>
<dbReference type="GO" id="GO:0005762">
    <property type="term" value="C:mitochondrial large ribosomal subunit"/>
    <property type="evidence" value="ECO:0007669"/>
    <property type="project" value="TreeGrafter"/>
</dbReference>
<evidence type="ECO:0000313" key="7">
    <source>
        <dbReference type="Proteomes" id="UP000481861"/>
    </source>
</evidence>
<dbReference type="InterPro" id="IPR013025">
    <property type="entry name" value="Ribosomal_uL23-like"/>
</dbReference>
<dbReference type="PANTHER" id="PTHR12059">
    <property type="entry name" value="RIBOSOMAL PROTEIN L23-RELATED"/>
    <property type="match status" value="1"/>
</dbReference>
<name>A0A7C8I8B8_9PLEO</name>
<reference evidence="6 7" key="1">
    <citation type="submission" date="2020-01" db="EMBL/GenBank/DDBJ databases">
        <authorList>
            <consortium name="DOE Joint Genome Institute"/>
            <person name="Haridas S."/>
            <person name="Albert R."/>
            <person name="Binder M."/>
            <person name="Bloem J."/>
            <person name="Labutti K."/>
            <person name="Salamov A."/>
            <person name="Andreopoulos B."/>
            <person name="Baker S.E."/>
            <person name="Barry K."/>
            <person name="Bills G."/>
            <person name="Bluhm B.H."/>
            <person name="Cannon C."/>
            <person name="Castanera R."/>
            <person name="Culley D.E."/>
            <person name="Daum C."/>
            <person name="Ezra D."/>
            <person name="Gonzalez J.B."/>
            <person name="Henrissat B."/>
            <person name="Kuo A."/>
            <person name="Liang C."/>
            <person name="Lipzen A."/>
            <person name="Lutzoni F."/>
            <person name="Magnuson J."/>
            <person name="Mondo S."/>
            <person name="Nolan M."/>
            <person name="Ohm R."/>
            <person name="Pangilinan J."/>
            <person name="Park H.-J.H."/>
            <person name="Ramirez L."/>
            <person name="Alfaro M."/>
            <person name="Sun H."/>
            <person name="Tritt A."/>
            <person name="Yoshinaga Y."/>
            <person name="Zwiers L.-H.L."/>
            <person name="Turgeon B.G."/>
            <person name="Goodwin S.B."/>
            <person name="Spatafora J.W."/>
            <person name="Crous P.W."/>
            <person name="Grigoriev I.V."/>
        </authorList>
    </citation>
    <scope>NUCLEOTIDE SEQUENCE [LARGE SCALE GENOMIC DNA]</scope>
    <source>
        <strain evidence="6 7">CBS 611.86</strain>
    </source>
</reference>
<proteinExistence type="inferred from homology"/>
<dbReference type="PANTHER" id="PTHR12059:SF5">
    <property type="entry name" value="LARGE RIBOSOMAL SUBUNIT PROTEIN UL23M"/>
    <property type="match status" value="1"/>
</dbReference>
<dbReference type="Proteomes" id="UP000481861">
    <property type="component" value="Unassembled WGS sequence"/>
</dbReference>
<evidence type="ECO:0000313" key="6">
    <source>
        <dbReference type="EMBL" id="KAF2869853.1"/>
    </source>
</evidence>
<accession>A0A7C8I8B8</accession>
<sequence>MDTIPITITKKLVAFGSNPVYLPKFTVALVRTPGLSPYYARFKVPLNFSKFDLRDYLFHAYEVRCYNIRSFVKQQPVRDTRLQPHHWFRPESLKYMTVEMEKPFVWPADPEDWEPWGKKEFEQQRQDALKMGGVKERAEEQRAAMLKLKEQAKAVLEGRPAVKDEPKETEDADEKAATKSKPGKRRTLLEEWEANRTIKVVESDDQSQYRVRV</sequence>
<comment type="similarity">
    <text evidence="1">Belongs to the universal ribosomal protein uL23 family.</text>
</comment>
<evidence type="ECO:0000256" key="5">
    <source>
        <dbReference type="SAM" id="MobiDB-lite"/>
    </source>
</evidence>
<gene>
    <name evidence="6" type="ORF">BDV95DRAFT_89294</name>
</gene>
<organism evidence="6 7">
    <name type="scientific">Massariosphaeria phaeospora</name>
    <dbReference type="NCBI Taxonomy" id="100035"/>
    <lineage>
        <taxon>Eukaryota</taxon>
        <taxon>Fungi</taxon>
        <taxon>Dikarya</taxon>
        <taxon>Ascomycota</taxon>
        <taxon>Pezizomycotina</taxon>
        <taxon>Dothideomycetes</taxon>
        <taxon>Pleosporomycetidae</taxon>
        <taxon>Pleosporales</taxon>
        <taxon>Pleosporales incertae sedis</taxon>
        <taxon>Massariosphaeria</taxon>
    </lineage>
</organism>
<feature type="region of interest" description="Disordered" evidence="5">
    <location>
        <begin position="155"/>
        <end position="188"/>
    </location>
</feature>
<evidence type="ECO:0000256" key="1">
    <source>
        <dbReference type="ARBA" id="ARBA00006700"/>
    </source>
</evidence>
<protein>
    <recommendedName>
        <fullName evidence="4">Large ribosomal subunit protein uL23m</fullName>
    </recommendedName>
</protein>
<dbReference type="Gene3D" id="3.30.70.330">
    <property type="match status" value="1"/>
</dbReference>
<evidence type="ECO:0000256" key="3">
    <source>
        <dbReference type="ARBA" id="ARBA00023274"/>
    </source>
</evidence>
<evidence type="ECO:0000256" key="4">
    <source>
        <dbReference type="ARBA" id="ARBA00039977"/>
    </source>
</evidence>
<dbReference type="EMBL" id="JAADJZ010000015">
    <property type="protein sequence ID" value="KAF2869853.1"/>
    <property type="molecule type" value="Genomic_DNA"/>
</dbReference>
<dbReference type="GO" id="GO:0032543">
    <property type="term" value="P:mitochondrial translation"/>
    <property type="evidence" value="ECO:0007669"/>
    <property type="project" value="TreeGrafter"/>
</dbReference>
<keyword evidence="7" id="KW-1185">Reference proteome</keyword>
<comment type="caution">
    <text evidence="6">The sequence shown here is derived from an EMBL/GenBank/DDBJ whole genome shotgun (WGS) entry which is preliminary data.</text>
</comment>
<dbReference type="InterPro" id="IPR012677">
    <property type="entry name" value="Nucleotide-bd_a/b_plait_sf"/>
</dbReference>
<dbReference type="OrthoDB" id="275582at2759"/>
<dbReference type="GO" id="GO:0003735">
    <property type="term" value="F:structural constituent of ribosome"/>
    <property type="evidence" value="ECO:0007669"/>
    <property type="project" value="InterPro"/>
</dbReference>
<keyword evidence="2 6" id="KW-0689">Ribosomal protein</keyword>
<keyword evidence="3" id="KW-0687">Ribonucleoprotein</keyword>